<dbReference type="GO" id="GO:0005829">
    <property type="term" value="C:cytosol"/>
    <property type="evidence" value="ECO:0007669"/>
    <property type="project" value="TreeGrafter"/>
</dbReference>
<evidence type="ECO:0000256" key="8">
    <source>
        <dbReference type="ARBA" id="ARBA00023002"/>
    </source>
</evidence>
<keyword evidence="6 13" id="KW-0378">Hydrolase</keyword>
<reference evidence="17 18" key="3">
    <citation type="journal article" date="2019" name="Int. J. Syst. Evol. Microbiol.">
        <title>Anaerobacillus isosaccharinicus sp. nov., an alkaliphilic bacterium which degrades isosaccharinic acid.</title>
        <authorList>
            <person name="Bassil N.M."/>
            <person name="Lloyd J.R."/>
        </authorList>
    </citation>
    <scope>NUCLEOTIDE SEQUENCE [LARGE SCALE GENOMIC DNA]</scope>
    <source>
        <strain evidence="17 18">NB2006</strain>
    </source>
</reference>
<evidence type="ECO:0000313" key="17">
    <source>
        <dbReference type="EMBL" id="QOY36067.1"/>
    </source>
</evidence>
<dbReference type="InterPro" id="IPR020867">
    <property type="entry name" value="THF_DH/CycHdrlase_CS"/>
</dbReference>
<keyword evidence="10 13" id="KW-0486">Methionine biosynthesis</keyword>
<dbReference type="GO" id="GO:0004488">
    <property type="term" value="F:methylenetetrahydrofolate dehydrogenase (NADP+) activity"/>
    <property type="evidence" value="ECO:0007669"/>
    <property type="project" value="UniProtKB-UniRule"/>
</dbReference>
<reference evidence="16 18" key="1">
    <citation type="submission" date="2016-10" db="EMBL/GenBank/DDBJ databases">
        <title>Draft genome sequences of four alkaliphilic bacteria belonging to the Anaerobacillus genus.</title>
        <authorList>
            <person name="Bassil N.M."/>
            <person name="Lloyd J.R."/>
        </authorList>
    </citation>
    <scope>NUCLEOTIDE SEQUENCE [LARGE SCALE GENOMIC DNA]</scope>
    <source>
        <strain evidence="16 18">NB2006</strain>
    </source>
</reference>
<dbReference type="EC" id="1.5.1.5" evidence="13"/>
<dbReference type="Pfam" id="PF02882">
    <property type="entry name" value="THF_DHG_CYH_C"/>
    <property type="match status" value="1"/>
</dbReference>
<evidence type="ECO:0000259" key="14">
    <source>
        <dbReference type="Pfam" id="PF00763"/>
    </source>
</evidence>
<comment type="subunit">
    <text evidence="2 13">Homodimer.</text>
</comment>
<dbReference type="RefSeq" id="WP_071315491.1">
    <property type="nucleotide sequence ID" value="NZ_CP063356.2"/>
</dbReference>
<keyword evidence="18" id="KW-1185">Reference proteome</keyword>
<comment type="caution">
    <text evidence="13">Lacks conserved residue(s) required for the propagation of feature annotation.</text>
</comment>
<evidence type="ECO:0000256" key="10">
    <source>
        <dbReference type="ARBA" id="ARBA00023167"/>
    </source>
</evidence>
<evidence type="ECO:0000256" key="4">
    <source>
        <dbReference type="ARBA" id="ARBA00022605"/>
    </source>
</evidence>
<accession>A0A1S2MEY2</accession>
<keyword evidence="7 13" id="KW-0521">NADP</keyword>
<dbReference type="OrthoDB" id="9803580at2"/>
<evidence type="ECO:0000256" key="11">
    <source>
        <dbReference type="ARBA" id="ARBA00023268"/>
    </source>
</evidence>
<feature type="binding site" evidence="13">
    <location>
        <position position="231"/>
    </location>
    <ligand>
        <name>NADP(+)</name>
        <dbReference type="ChEBI" id="CHEBI:58349"/>
    </ligand>
</feature>
<dbReference type="SUPFAM" id="SSF53223">
    <property type="entry name" value="Aminoacid dehydrogenase-like, N-terminal domain"/>
    <property type="match status" value="1"/>
</dbReference>
<keyword evidence="11 13" id="KW-0511">Multifunctional enzyme</keyword>
<dbReference type="FunFam" id="3.40.50.10860:FF:000001">
    <property type="entry name" value="Bifunctional protein FolD"/>
    <property type="match status" value="1"/>
</dbReference>
<proteinExistence type="inferred from homology"/>
<evidence type="ECO:0000256" key="13">
    <source>
        <dbReference type="HAMAP-Rule" id="MF_01576"/>
    </source>
</evidence>
<reference evidence="17" key="4">
    <citation type="submission" date="2020-10" db="EMBL/GenBank/DDBJ databases">
        <authorList>
            <person name="Bassil N.M."/>
            <person name="Lloyd J.R."/>
        </authorList>
    </citation>
    <scope>NUCLEOTIDE SEQUENCE</scope>
    <source>
        <strain evidence="17">NB2006</strain>
    </source>
</reference>
<dbReference type="PANTHER" id="PTHR48099:SF5">
    <property type="entry name" value="C-1-TETRAHYDROFOLATE SYNTHASE, CYTOPLASMIC"/>
    <property type="match status" value="1"/>
</dbReference>
<dbReference type="GO" id="GO:0009086">
    <property type="term" value="P:methionine biosynthetic process"/>
    <property type="evidence" value="ECO:0007669"/>
    <property type="project" value="UniProtKB-KW"/>
</dbReference>
<dbReference type="Pfam" id="PF00763">
    <property type="entry name" value="THF_DHG_CYH"/>
    <property type="match status" value="1"/>
</dbReference>
<name>A0A1S2MEY2_9BACI</name>
<comment type="similarity">
    <text evidence="13">Belongs to the tetrahydrofolate dehydrogenase/cyclohydrolase family.</text>
</comment>
<evidence type="ECO:0000259" key="15">
    <source>
        <dbReference type="Pfam" id="PF02882"/>
    </source>
</evidence>
<dbReference type="KEGG" id="aia:AWH56_026085"/>
<evidence type="ECO:0000313" key="16">
    <source>
        <dbReference type="EMBL" id="OIJ23288.1"/>
    </source>
</evidence>
<evidence type="ECO:0000256" key="3">
    <source>
        <dbReference type="ARBA" id="ARBA00022563"/>
    </source>
</evidence>
<dbReference type="GO" id="GO:0035999">
    <property type="term" value="P:tetrahydrofolate interconversion"/>
    <property type="evidence" value="ECO:0007669"/>
    <property type="project" value="UniProtKB-UniRule"/>
</dbReference>
<dbReference type="PRINTS" id="PR00085">
    <property type="entry name" value="THFDHDRGNASE"/>
</dbReference>
<keyword evidence="9 13" id="KW-0368">Histidine biosynthesis</keyword>
<evidence type="ECO:0000256" key="5">
    <source>
        <dbReference type="ARBA" id="ARBA00022755"/>
    </source>
</evidence>
<feature type="domain" description="Tetrahydrofolate dehydrogenase/cyclohydrolase NAD(P)-binding" evidence="15">
    <location>
        <begin position="139"/>
        <end position="280"/>
    </location>
</feature>
<keyword evidence="5 13" id="KW-0658">Purine biosynthesis</keyword>
<feature type="binding site" evidence="13">
    <location>
        <begin position="165"/>
        <end position="167"/>
    </location>
    <ligand>
        <name>NADP(+)</name>
        <dbReference type="ChEBI" id="CHEBI:58349"/>
    </ligand>
</feature>
<evidence type="ECO:0000256" key="7">
    <source>
        <dbReference type="ARBA" id="ARBA00022857"/>
    </source>
</evidence>
<dbReference type="NCBIfam" id="NF008058">
    <property type="entry name" value="PRK10792.1"/>
    <property type="match status" value="1"/>
</dbReference>
<comment type="catalytic activity">
    <reaction evidence="12 13">
        <text>(6R)-5,10-methenyltetrahydrofolate + H2O = (6R)-10-formyltetrahydrofolate + H(+)</text>
        <dbReference type="Rhea" id="RHEA:23700"/>
        <dbReference type="ChEBI" id="CHEBI:15377"/>
        <dbReference type="ChEBI" id="CHEBI:15378"/>
        <dbReference type="ChEBI" id="CHEBI:57455"/>
        <dbReference type="ChEBI" id="CHEBI:195366"/>
        <dbReference type="EC" id="3.5.4.9"/>
    </reaction>
</comment>
<dbReference type="InterPro" id="IPR000672">
    <property type="entry name" value="THF_DH/CycHdrlase"/>
</dbReference>
<gene>
    <name evidence="13 17" type="primary">folD</name>
    <name evidence="16" type="ORF">AWH56_01490</name>
    <name evidence="17" type="ORF">AWH56_026085</name>
</gene>
<protein>
    <recommendedName>
        <fullName evidence="13">Bifunctional protein FolD</fullName>
    </recommendedName>
    <domain>
        <recommendedName>
            <fullName evidence="13">Methylenetetrahydrofolate dehydrogenase</fullName>
            <ecNumber evidence="13">1.5.1.5</ecNumber>
        </recommendedName>
    </domain>
    <domain>
        <recommendedName>
            <fullName evidence="13">Methenyltetrahydrofolate cyclohydrolase</fullName>
            <ecNumber evidence="13">3.5.4.9</ecNumber>
        </recommendedName>
    </domain>
</protein>
<organism evidence="16 18">
    <name type="scientific">Anaerobacillus isosaccharinicus</name>
    <dbReference type="NCBI Taxonomy" id="1532552"/>
    <lineage>
        <taxon>Bacteria</taxon>
        <taxon>Bacillati</taxon>
        <taxon>Bacillota</taxon>
        <taxon>Bacilli</taxon>
        <taxon>Bacillales</taxon>
        <taxon>Bacillaceae</taxon>
        <taxon>Anaerobacillus</taxon>
    </lineage>
</organism>
<dbReference type="PROSITE" id="PS00767">
    <property type="entry name" value="THF_DHG_CYH_2"/>
    <property type="match status" value="1"/>
</dbReference>
<dbReference type="Proteomes" id="UP000180175">
    <property type="component" value="Chromosome"/>
</dbReference>
<dbReference type="HAMAP" id="MF_01576">
    <property type="entry name" value="THF_DHG_CYH"/>
    <property type="match status" value="1"/>
</dbReference>
<dbReference type="InterPro" id="IPR036291">
    <property type="entry name" value="NAD(P)-bd_dom_sf"/>
</dbReference>
<reference evidence="17 18" key="2">
    <citation type="journal article" date="2017" name="Genome Announc.">
        <title>Draft Genome Sequences of Four Alkaliphilic Bacteria Belonging to the Anaerobacillus Genus.</title>
        <authorList>
            <person name="Bassil N.M."/>
            <person name="Lloyd J.R."/>
        </authorList>
    </citation>
    <scope>NUCLEOTIDE SEQUENCE [LARGE SCALE GENOMIC DNA]</scope>
    <source>
        <strain evidence="17 18">NB2006</strain>
    </source>
</reference>
<feature type="domain" description="Tetrahydrofolate dehydrogenase/cyclohydrolase catalytic" evidence="14">
    <location>
        <begin position="6"/>
        <end position="120"/>
    </location>
</feature>
<comment type="pathway">
    <text evidence="1 13">One-carbon metabolism; tetrahydrofolate interconversion.</text>
</comment>
<dbReference type="EMBL" id="LQXD01000002">
    <property type="protein sequence ID" value="OIJ23288.1"/>
    <property type="molecule type" value="Genomic_DNA"/>
</dbReference>
<dbReference type="GO" id="GO:0000105">
    <property type="term" value="P:L-histidine biosynthetic process"/>
    <property type="evidence" value="ECO:0007669"/>
    <property type="project" value="UniProtKB-KW"/>
</dbReference>
<dbReference type="PANTHER" id="PTHR48099">
    <property type="entry name" value="C-1-TETRAHYDROFOLATE SYNTHASE, CYTOPLASMIC-RELATED"/>
    <property type="match status" value="1"/>
</dbReference>
<dbReference type="SUPFAM" id="SSF51735">
    <property type="entry name" value="NAD(P)-binding Rossmann-fold domains"/>
    <property type="match status" value="1"/>
</dbReference>
<dbReference type="GO" id="GO:0006164">
    <property type="term" value="P:purine nucleotide biosynthetic process"/>
    <property type="evidence" value="ECO:0007669"/>
    <property type="project" value="UniProtKB-KW"/>
</dbReference>
<dbReference type="Gene3D" id="3.40.50.10860">
    <property type="entry name" value="Leucine Dehydrogenase, chain A, domain 1"/>
    <property type="match status" value="1"/>
</dbReference>
<keyword evidence="4 13" id="KW-0028">Amino-acid biosynthesis</keyword>
<evidence type="ECO:0000256" key="1">
    <source>
        <dbReference type="ARBA" id="ARBA00004777"/>
    </source>
</evidence>
<dbReference type="InterPro" id="IPR046346">
    <property type="entry name" value="Aminoacid_DH-like_N_sf"/>
</dbReference>
<keyword evidence="3 13" id="KW-0554">One-carbon metabolism</keyword>
<dbReference type="EC" id="3.5.4.9" evidence="13"/>
<dbReference type="Gene3D" id="3.40.50.720">
    <property type="entry name" value="NAD(P)-binding Rossmann-like Domain"/>
    <property type="match status" value="1"/>
</dbReference>
<evidence type="ECO:0000256" key="12">
    <source>
        <dbReference type="ARBA" id="ARBA00036357"/>
    </source>
</evidence>
<comment type="catalytic activity">
    <reaction evidence="13">
        <text>(6R)-5,10-methylene-5,6,7,8-tetrahydrofolate + NADP(+) = (6R)-5,10-methenyltetrahydrofolate + NADPH</text>
        <dbReference type="Rhea" id="RHEA:22812"/>
        <dbReference type="ChEBI" id="CHEBI:15636"/>
        <dbReference type="ChEBI" id="CHEBI:57455"/>
        <dbReference type="ChEBI" id="CHEBI:57783"/>
        <dbReference type="ChEBI" id="CHEBI:58349"/>
        <dbReference type="EC" id="1.5.1.5"/>
    </reaction>
</comment>
<dbReference type="FunFam" id="3.40.50.720:FF:000006">
    <property type="entry name" value="Bifunctional protein FolD"/>
    <property type="match status" value="1"/>
</dbReference>
<dbReference type="InterPro" id="IPR020631">
    <property type="entry name" value="THF_DH/CycHdrlase_NAD-bd_dom"/>
</dbReference>
<dbReference type="CDD" id="cd01080">
    <property type="entry name" value="NAD_bind_m-THF_DH_Cyclohyd"/>
    <property type="match status" value="1"/>
</dbReference>
<evidence type="ECO:0000256" key="6">
    <source>
        <dbReference type="ARBA" id="ARBA00022801"/>
    </source>
</evidence>
<dbReference type="AlphaFoldDB" id="A0A1S2MEY2"/>
<evidence type="ECO:0000256" key="2">
    <source>
        <dbReference type="ARBA" id="ARBA00011738"/>
    </source>
</evidence>
<sequence>MSATVISGKELAKEKRESMKKEVELLKKEGIQPGLAVILVGEDPASQSYVKAKQKACEETGIYSVLHKLDDSITEIQLLDAIESLNNDPLIHGILVQLPLPSHISEKAVIESISPAKDVDGFHPISVGKMMIGDETFLPCTPFGIVEMIKSQGIAIEGKHVVVIGRSNIVGKPVGQLLLNENATVTYCHSRTKDMKSITKQADILVVAVGKANFIDASFIKEGSVVIDVGVNRLDTGKLCGDVVYDEAKEIASFITPVPGGVGPMTITMLLFNTIQSAKKLVVSVK</sequence>
<evidence type="ECO:0000256" key="9">
    <source>
        <dbReference type="ARBA" id="ARBA00023102"/>
    </source>
</evidence>
<dbReference type="GO" id="GO:0004477">
    <property type="term" value="F:methenyltetrahydrofolate cyclohydrolase activity"/>
    <property type="evidence" value="ECO:0007669"/>
    <property type="project" value="UniProtKB-UniRule"/>
</dbReference>
<dbReference type="NCBIfam" id="NF010783">
    <property type="entry name" value="PRK14186.1"/>
    <property type="match status" value="1"/>
</dbReference>
<dbReference type="PROSITE" id="PS00766">
    <property type="entry name" value="THF_DHG_CYH_1"/>
    <property type="match status" value="1"/>
</dbReference>
<evidence type="ECO:0000313" key="18">
    <source>
        <dbReference type="Proteomes" id="UP000180175"/>
    </source>
</evidence>
<dbReference type="EMBL" id="CP063356">
    <property type="protein sequence ID" value="QOY36067.1"/>
    <property type="molecule type" value="Genomic_DNA"/>
</dbReference>
<keyword evidence="8 13" id="KW-0560">Oxidoreductase</keyword>
<dbReference type="InterPro" id="IPR020630">
    <property type="entry name" value="THF_DH/CycHdrlase_cat_dom"/>
</dbReference>
<comment type="function">
    <text evidence="13">Catalyzes the oxidation of 5,10-methylenetetrahydrofolate to 5,10-methenyltetrahydrofolate and then the hydrolysis of 5,10-methenyltetrahydrofolate to 10-formyltetrahydrofolate.</text>
</comment>
<dbReference type="UniPathway" id="UPA00193"/>